<dbReference type="Proteomes" id="UP000319424">
    <property type="component" value="Unassembled WGS sequence"/>
</dbReference>
<evidence type="ECO:0000313" key="3">
    <source>
        <dbReference type="Proteomes" id="UP000319424"/>
    </source>
</evidence>
<proteinExistence type="predicted"/>
<comment type="caution">
    <text evidence="2">The sequence shown here is derived from an EMBL/GenBank/DDBJ whole genome shotgun (WGS) entry which is preliminary data.</text>
</comment>
<reference evidence="2 3" key="1">
    <citation type="submission" date="2019-07" db="EMBL/GenBank/DDBJ databases">
        <title>Criibacterium bergeronii gen. nov., sp. nov. isolated from human clinical samples.</title>
        <authorList>
            <person name="Maheux A.F."/>
            <person name="Boudreau D.K."/>
            <person name="Berube E."/>
            <person name="Brodeur S."/>
            <person name="Bernard K.A."/>
            <person name="Abed J.Y."/>
            <person name="Ducrey E."/>
            <person name="Guay E.F."/>
            <person name="Raymond F."/>
            <person name="Corbeil J."/>
            <person name="Domingo M.-C."/>
            <person name="Roy P.H."/>
            <person name="Boissinot M."/>
            <person name="Tocheva E.I."/>
            <person name="Omar R.F."/>
        </authorList>
    </citation>
    <scope>NUCLEOTIDE SEQUENCE [LARGE SCALE GENOMIC DNA]</scope>
    <source>
        <strain evidence="2 3">CCRI-24246</strain>
    </source>
</reference>
<dbReference type="RefSeq" id="WP_144398311.1">
    <property type="nucleotide sequence ID" value="NZ_VJXW01000010.1"/>
</dbReference>
<organism evidence="2 3">
    <name type="scientific">Criibacterium bergeronii</name>
    <dbReference type="NCBI Taxonomy" id="1871336"/>
    <lineage>
        <taxon>Bacteria</taxon>
        <taxon>Bacillati</taxon>
        <taxon>Bacillota</taxon>
        <taxon>Clostridia</taxon>
        <taxon>Peptostreptococcales</taxon>
        <taxon>Filifactoraceae</taxon>
        <taxon>Criibacterium</taxon>
    </lineage>
</organism>
<evidence type="ECO:0000313" key="2">
    <source>
        <dbReference type="EMBL" id="TRW25419.1"/>
    </source>
</evidence>
<name>A0A552V4Q5_9FIRM</name>
<accession>A0A552V4Q5</accession>
<dbReference type="OrthoDB" id="1862548at2"/>
<evidence type="ECO:0000256" key="1">
    <source>
        <dbReference type="SAM" id="Coils"/>
    </source>
</evidence>
<evidence type="ECO:0008006" key="4">
    <source>
        <dbReference type="Google" id="ProtNLM"/>
    </source>
</evidence>
<dbReference type="EMBL" id="VJXW01000010">
    <property type="protein sequence ID" value="TRW25419.1"/>
    <property type="molecule type" value="Genomic_DNA"/>
</dbReference>
<keyword evidence="1" id="KW-0175">Coiled coil</keyword>
<protein>
    <recommendedName>
        <fullName evidence="4">ATPase</fullName>
    </recommendedName>
</protein>
<dbReference type="AlphaFoldDB" id="A0A552V4Q5"/>
<gene>
    <name evidence="2" type="ORF">FL857_07300</name>
</gene>
<feature type="coiled-coil region" evidence="1">
    <location>
        <begin position="24"/>
        <end position="66"/>
    </location>
</feature>
<sequence>MLSVEDKIDSFKTLLQDTIRDNNAQELEQLKMQLSEKLLSFEEKLKNQTQDEQRELENRYKNKFDKVVSTTQGQAQNIILDRQNKIRTDFEKSLKEKLKQDYMGEKGERFLQKAIENIKNYDLNNMTLYIGQTCEQRDRKLIEQQLPNANVKVSQEIELGGLIADNKEETLRINGSLDYALQSKQEQINKMIN</sequence>